<keyword evidence="6" id="KW-0472">Membrane</keyword>
<dbReference type="Pfam" id="PF08352">
    <property type="entry name" value="oligo_HPY"/>
    <property type="match status" value="1"/>
</dbReference>
<gene>
    <name evidence="10" type="ORF">UFOPK1762_00030</name>
    <name evidence="11" type="ORF">UFOPK1906_00009</name>
    <name evidence="12" type="ORF">UFOPK2624_00036</name>
    <name evidence="8" type="ORF">UFOPK3331_00038</name>
    <name evidence="13" type="ORF">UFOPK3785_00014</name>
    <name evidence="9" type="ORF">UFOPK4201_01379</name>
    <name evidence="14" type="ORF">UFOPK4371_00038</name>
</gene>
<evidence type="ECO:0000313" key="14">
    <source>
        <dbReference type="EMBL" id="CAB5072611.1"/>
    </source>
</evidence>
<dbReference type="EMBL" id="CAEZVC010000001">
    <property type="protein sequence ID" value="CAB4610686.1"/>
    <property type="molecule type" value="Genomic_DNA"/>
</dbReference>
<reference evidence="14" key="1">
    <citation type="submission" date="2020-05" db="EMBL/GenBank/DDBJ databases">
        <authorList>
            <person name="Chiriac C."/>
            <person name="Salcher M."/>
            <person name="Ghai R."/>
            <person name="Kavagutti S V."/>
        </authorList>
    </citation>
    <scope>NUCLEOTIDE SEQUENCE</scope>
</reference>
<evidence type="ECO:0000256" key="1">
    <source>
        <dbReference type="ARBA" id="ARBA00004202"/>
    </source>
</evidence>
<dbReference type="FunFam" id="3.40.50.300:FF:000016">
    <property type="entry name" value="Oligopeptide ABC transporter ATP-binding component"/>
    <property type="match status" value="1"/>
</dbReference>
<dbReference type="CDD" id="cd03257">
    <property type="entry name" value="ABC_NikE_OppD_transporters"/>
    <property type="match status" value="1"/>
</dbReference>
<evidence type="ECO:0000259" key="7">
    <source>
        <dbReference type="PROSITE" id="PS50893"/>
    </source>
</evidence>
<dbReference type="InterPro" id="IPR013563">
    <property type="entry name" value="Oligopep_ABC_C"/>
</dbReference>
<evidence type="ECO:0000256" key="2">
    <source>
        <dbReference type="ARBA" id="ARBA00022448"/>
    </source>
</evidence>
<dbReference type="InterPro" id="IPR027417">
    <property type="entry name" value="P-loop_NTPase"/>
</dbReference>
<dbReference type="InterPro" id="IPR003593">
    <property type="entry name" value="AAA+_ATPase"/>
</dbReference>
<dbReference type="Gene3D" id="3.40.50.300">
    <property type="entry name" value="P-loop containing nucleotide triphosphate hydrolases"/>
    <property type="match status" value="1"/>
</dbReference>
<dbReference type="SUPFAM" id="SSF52540">
    <property type="entry name" value="P-loop containing nucleoside triphosphate hydrolases"/>
    <property type="match status" value="1"/>
</dbReference>
<organism evidence="14">
    <name type="scientific">freshwater metagenome</name>
    <dbReference type="NCBI Taxonomy" id="449393"/>
    <lineage>
        <taxon>unclassified sequences</taxon>
        <taxon>metagenomes</taxon>
        <taxon>ecological metagenomes</taxon>
    </lineage>
</organism>
<evidence type="ECO:0000313" key="9">
    <source>
        <dbReference type="EMBL" id="CAB4372274.1"/>
    </source>
</evidence>
<dbReference type="EMBL" id="CAEUNJ010000064">
    <property type="protein sequence ID" value="CAB4372274.1"/>
    <property type="molecule type" value="Genomic_DNA"/>
</dbReference>
<keyword evidence="5" id="KW-0067">ATP-binding</keyword>
<dbReference type="GO" id="GO:0005524">
    <property type="term" value="F:ATP binding"/>
    <property type="evidence" value="ECO:0007669"/>
    <property type="project" value="UniProtKB-KW"/>
</dbReference>
<dbReference type="EMBL" id="CAFBRD010000001">
    <property type="protein sequence ID" value="CAB5072611.1"/>
    <property type="molecule type" value="Genomic_DNA"/>
</dbReference>
<dbReference type="EMBL" id="CAFBNJ010000001">
    <property type="protein sequence ID" value="CAB4938566.1"/>
    <property type="molecule type" value="Genomic_DNA"/>
</dbReference>
<evidence type="ECO:0000313" key="11">
    <source>
        <dbReference type="EMBL" id="CAB4610686.1"/>
    </source>
</evidence>
<dbReference type="EMBL" id="CAEZXY010000001">
    <property type="protein sequence ID" value="CAB4692062.1"/>
    <property type="molecule type" value="Genomic_DNA"/>
</dbReference>
<dbReference type="EMBL" id="CAEZTY010000001">
    <property type="protein sequence ID" value="CAB4574287.1"/>
    <property type="molecule type" value="Genomic_DNA"/>
</dbReference>
<dbReference type="AlphaFoldDB" id="A0A6J7V3D3"/>
<evidence type="ECO:0000313" key="12">
    <source>
        <dbReference type="EMBL" id="CAB4692062.1"/>
    </source>
</evidence>
<dbReference type="PANTHER" id="PTHR43297">
    <property type="entry name" value="OLIGOPEPTIDE TRANSPORT ATP-BINDING PROTEIN APPD"/>
    <property type="match status" value="1"/>
</dbReference>
<dbReference type="GO" id="GO:0016887">
    <property type="term" value="F:ATP hydrolysis activity"/>
    <property type="evidence" value="ECO:0007669"/>
    <property type="project" value="InterPro"/>
</dbReference>
<dbReference type="SMART" id="SM00382">
    <property type="entry name" value="AAA"/>
    <property type="match status" value="1"/>
</dbReference>
<dbReference type="NCBIfam" id="TIGR01727">
    <property type="entry name" value="oligo_HPY"/>
    <property type="match status" value="1"/>
</dbReference>
<dbReference type="PROSITE" id="PS00211">
    <property type="entry name" value="ABC_TRANSPORTER_1"/>
    <property type="match status" value="1"/>
</dbReference>
<dbReference type="Pfam" id="PF00005">
    <property type="entry name" value="ABC_tran"/>
    <property type="match status" value="1"/>
</dbReference>
<protein>
    <submittedName>
        <fullName evidence="14">Unannotated protein</fullName>
    </submittedName>
</protein>
<name>A0A6J7V3D3_9ZZZZ</name>
<evidence type="ECO:0000313" key="8">
    <source>
        <dbReference type="EMBL" id="CAB4329477.1"/>
    </source>
</evidence>
<evidence type="ECO:0000256" key="4">
    <source>
        <dbReference type="ARBA" id="ARBA00022741"/>
    </source>
</evidence>
<dbReference type="GO" id="GO:0005886">
    <property type="term" value="C:plasma membrane"/>
    <property type="evidence" value="ECO:0007669"/>
    <property type="project" value="UniProtKB-SubCell"/>
</dbReference>
<keyword evidence="3" id="KW-1003">Cell membrane</keyword>
<evidence type="ECO:0000256" key="3">
    <source>
        <dbReference type="ARBA" id="ARBA00022475"/>
    </source>
</evidence>
<evidence type="ECO:0000256" key="6">
    <source>
        <dbReference type="ARBA" id="ARBA00023136"/>
    </source>
</evidence>
<dbReference type="InterPro" id="IPR050388">
    <property type="entry name" value="ABC_Ni/Peptide_Import"/>
</dbReference>
<keyword evidence="4" id="KW-0547">Nucleotide-binding</keyword>
<dbReference type="PROSITE" id="PS50893">
    <property type="entry name" value="ABC_TRANSPORTER_2"/>
    <property type="match status" value="1"/>
</dbReference>
<dbReference type="InterPro" id="IPR017871">
    <property type="entry name" value="ABC_transporter-like_CS"/>
</dbReference>
<dbReference type="EMBL" id="CAESAL010000001">
    <property type="protein sequence ID" value="CAB4329477.1"/>
    <property type="molecule type" value="Genomic_DNA"/>
</dbReference>
<sequence>MAADSDTKPPTGACLLEVEDLRTGIVTDRGVVRAVDGVSFTLERGRTVGIVGESGAGKTMLARSIMGLLPTTDVIREGSVRLDGDEIIGRSHKEMRSLWGTEMSMVPQDPMTSLNPVRRIGAQIMEPLRLRLGLDRREAKATALALLDSVRIPDPEKRLREYPHQLSGGMRQRVVIAAALASGPRLLFADEPTTALDVTVQAQILNLLKRIREERDMAIMLVTHDLGVVANHADEIIVMYAGRVVERAPTKVLFTEMRMPYTAALLASIPRLDTPVHTKLEVIQGRPADLATLATGCRFAPRCQFADQQCLDSEPPLSPGTSEGHEFRCWHPLDPPKLSRTTGAVAVAVTSTNHDDRQGA</sequence>
<dbReference type="PANTHER" id="PTHR43297:SF2">
    <property type="entry name" value="DIPEPTIDE TRANSPORT ATP-BINDING PROTEIN DPPD"/>
    <property type="match status" value="1"/>
</dbReference>
<keyword evidence="2" id="KW-0813">Transport</keyword>
<proteinExistence type="predicted"/>
<evidence type="ECO:0000313" key="13">
    <source>
        <dbReference type="EMBL" id="CAB4938566.1"/>
    </source>
</evidence>
<accession>A0A6J7V3D3</accession>
<dbReference type="InterPro" id="IPR003439">
    <property type="entry name" value="ABC_transporter-like_ATP-bd"/>
</dbReference>
<evidence type="ECO:0000313" key="10">
    <source>
        <dbReference type="EMBL" id="CAB4574287.1"/>
    </source>
</evidence>
<evidence type="ECO:0000256" key="5">
    <source>
        <dbReference type="ARBA" id="ARBA00022840"/>
    </source>
</evidence>
<dbReference type="GO" id="GO:0015833">
    <property type="term" value="P:peptide transport"/>
    <property type="evidence" value="ECO:0007669"/>
    <property type="project" value="InterPro"/>
</dbReference>
<feature type="domain" description="ABC transporter" evidence="7">
    <location>
        <begin position="16"/>
        <end position="266"/>
    </location>
</feature>
<comment type="subcellular location">
    <subcellularLocation>
        <location evidence="1">Cell membrane</location>
        <topology evidence="1">Peripheral membrane protein</topology>
    </subcellularLocation>
</comment>